<dbReference type="InterPro" id="IPR052516">
    <property type="entry name" value="N-heterocyclic_Hydroxylase"/>
</dbReference>
<reference evidence="2 3" key="1">
    <citation type="submission" date="2019-03" db="EMBL/GenBank/DDBJ databases">
        <title>Lake Tanganyika Metagenome-Assembled Genomes (MAGs).</title>
        <authorList>
            <person name="Tran P."/>
        </authorList>
    </citation>
    <scope>NUCLEOTIDE SEQUENCE [LARGE SCALE GENOMIC DNA]</scope>
    <source>
        <strain evidence="2">K_DeepCast_65m_m2_236</strain>
    </source>
</reference>
<dbReference type="Pfam" id="PF20256">
    <property type="entry name" value="MoCoBD_2"/>
    <property type="match status" value="2"/>
</dbReference>
<dbReference type="GO" id="GO:0016491">
    <property type="term" value="F:oxidoreductase activity"/>
    <property type="evidence" value="ECO:0007669"/>
    <property type="project" value="InterPro"/>
</dbReference>
<feature type="non-terminal residue" evidence="2">
    <location>
        <position position="1"/>
    </location>
</feature>
<dbReference type="PANTHER" id="PTHR47495">
    <property type="entry name" value="ALDEHYDE DEHYDROGENASE"/>
    <property type="match status" value="1"/>
</dbReference>
<organism evidence="2 3">
    <name type="scientific">Candidatus Tanganyikabacteria bacterium</name>
    <dbReference type="NCBI Taxonomy" id="2961651"/>
    <lineage>
        <taxon>Bacteria</taxon>
        <taxon>Bacillati</taxon>
        <taxon>Candidatus Sericytochromatia</taxon>
        <taxon>Candidatus Tanganyikabacteria</taxon>
    </lineage>
</organism>
<dbReference type="SUPFAM" id="SSF56003">
    <property type="entry name" value="Molybdenum cofactor-binding domain"/>
    <property type="match status" value="2"/>
</dbReference>
<evidence type="ECO:0000313" key="3">
    <source>
        <dbReference type="Proteomes" id="UP000703893"/>
    </source>
</evidence>
<evidence type="ECO:0000259" key="1">
    <source>
        <dbReference type="SMART" id="SM01008"/>
    </source>
</evidence>
<dbReference type="Pfam" id="PF02738">
    <property type="entry name" value="MoCoBD_1"/>
    <property type="match status" value="1"/>
</dbReference>
<accession>A0A937X735</accession>
<dbReference type="PANTHER" id="PTHR47495:SF2">
    <property type="entry name" value="ALDEHYDE DEHYDROGENASE"/>
    <property type="match status" value="1"/>
</dbReference>
<dbReference type="SMART" id="SM01008">
    <property type="entry name" value="Ald_Xan_dh_C"/>
    <property type="match status" value="1"/>
</dbReference>
<name>A0A937X735_9BACT</name>
<dbReference type="Gene3D" id="3.90.1170.50">
    <property type="entry name" value="Aldehyde oxidase/xanthine dehydrogenase, a/b hammerhead"/>
    <property type="match status" value="1"/>
</dbReference>
<gene>
    <name evidence="2" type="ORF">FJZ00_09535</name>
</gene>
<dbReference type="Proteomes" id="UP000703893">
    <property type="component" value="Unassembled WGS sequence"/>
</dbReference>
<dbReference type="InterPro" id="IPR000674">
    <property type="entry name" value="Ald_Oxase/Xan_DH_a/b"/>
</dbReference>
<comment type="caution">
    <text evidence="2">The sequence shown here is derived from an EMBL/GenBank/DDBJ whole genome shotgun (WGS) entry which is preliminary data.</text>
</comment>
<feature type="domain" description="Aldehyde oxidase/xanthine dehydrogenase a/b hammerhead" evidence="1">
    <location>
        <begin position="150"/>
        <end position="228"/>
    </location>
</feature>
<dbReference type="Gene3D" id="3.30.365.10">
    <property type="entry name" value="Aldehyde oxidase/xanthine dehydrogenase, molybdopterin binding domain"/>
    <property type="match status" value="4"/>
</dbReference>
<dbReference type="EMBL" id="VGJX01000555">
    <property type="protein sequence ID" value="MBM3275384.1"/>
    <property type="molecule type" value="Genomic_DNA"/>
</dbReference>
<dbReference type="InterPro" id="IPR037165">
    <property type="entry name" value="AldOxase/xan_DH_Mopterin-bd_sf"/>
</dbReference>
<sequence>TVLVPRAEMGQGVLTALPMLVAEELDVPWAQVRIESAPAAKVYRDKWGIQETSGSTSVRDAWQTMRQAGAAARAMLVTAAARQWRVVEGECHTQAGEVIHAASGMRLAYADLVANAARLRVPGAVKLKSPERFAIVGTAVPRVDTPAKTRGTAEFGLDVQQPGMLVARVLMPPTIGGQPERVESAAAMRIDGVRQVLVIDGAIAVVADGYWAASKGVEALKATWRPGRPAHPDSKAIEKQFRDAAARKGLIVRQDGDSGAIARLSRRADVAWEAMLPYLAHATMEPMTCTASVADGRVDLWVPTQTQSGCQKAASRVAGVPEDRVRVHTTFLGGGFGRRLEADFVKQAVAIARRAGRPIKLIWSREDDIRHDVYRPATFHRLKAALDRTGKPIAWSHQLIGPSLYARKSPEWLIDGVDETSIEGAASLPYAIPNVRVRHVVADPGIPIGYWRSVGHSYNAFAVEHFVDLLARHARQDPLEYRLRLLSKGTEASRRLAGVLRLAAERAGWARSPARGIHRGVAVHASYGSYCAQVAEVEVIAGKIRARRVVCALDCGRVVNPRIVEAQVEGAVAFGLSAALHGAITFSRGMADQSNFHDYPVLRMSEMPAVEVHLVASAAEPGGVGEPGVPPVAPAVANAVLAATGMPVRRLPIRT</sequence>
<dbReference type="AlphaFoldDB" id="A0A937X735"/>
<proteinExistence type="predicted"/>
<protein>
    <submittedName>
        <fullName evidence="2">Xanthine dehydrogenase family protein molybdopterin-binding subunit</fullName>
    </submittedName>
</protein>
<dbReference type="InterPro" id="IPR008274">
    <property type="entry name" value="AldOxase/xan_DH_MoCoBD1"/>
</dbReference>
<evidence type="ECO:0000313" key="2">
    <source>
        <dbReference type="EMBL" id="MBM3275384.1"/>
    </source>
</evidence>
<dbReference type="InterPro" id="IPR046867">
    <property type="entry name" value="AldOxase/xan_DH_MoCoBD2"/>
</dbReference>